<dbReference type="AlphaFoldDB" id="A0A2Z3H5D3"/>
<name>A0A2Z3H5D3_9BACT</name>
<dbReference type="Pfam" id="PF13267">
    <property type="entry name" value="DUF4058"/>
    <property type="match status" value="1"/>
</dbReference>
<evidence type="ECO:0008006" key="3">
    <source>
        <dbReference type="Google" id="ProtNLM"/>
    </source>
</evidence>
<reference evidence="1 2" key="1">
    <citation type="submission" date="2018-01" db="EMBL/GenBank/DDBJ databases">
        <title>G. obscuriglobus.</title>
        <authorList>
            <person name="Franke J."/>
            <person name="Blomberg W."/>
            <person name="Selmecki A."/>
        </authorList>
    </citation>
    <scope>NUCLEOTIDE SEQUENCE [LARGE SCALE GENOMIC DNA]</scope>
    <source>
        <strain evidence="1 2">DSM 5831</strain>
    </source>
</reference>
<gene>
    <name evidence="1" type="ORF">C1280_22740</name>
</gene>
<protein>
    <recommendedName>
        <fullName evidence="3">DUF4058 domain-containing protein</fullName>
    </recommendedName>
</protein>
<keyword evidence="2" id="KW-1185">Reference proteome</keyword>
<dbReference type="RefSeq" id="WP_010039776.1">
    <property type="nucleotide sequence ID" value="NZ_CP025958.1"/>
</dbReference>
<evidence type="ECO:0000313" key="2">
    <source>
        <dbReference type="Proteomes" id="UP000245802"/>
    </source>
</evidence>
<dbReference type="InterPro" id="IPR025132">
    <property type="entry name" value="DUF4058"/>
</dbReference>
<dbReference type="KEGG" id="gog:C1280_22740"/>
<evidence type="ECO:0000313" key="1">
    <source>
        <dbReference type="EMBL" id="AWM39532.1"/>
    </source>
</evidence>
<organism evidence="1 2">
    <name type="scientific">Gemmata obscuriglobus</name>
    <dbReference type="NCBI Taxonomy" id="114"/>
    <lineage>
        <taxon>Bacteria</taxon>
        <taxon>Pseudomonadati</taxon>
        <taxon>Planctomycetota</taxon>
        <taxon>Planctomycetia</taxon>
        <taxon>Gemmatales</taxon>
        <taxon>Gemmataceae</taxon>
        <taxon>Gemmata</taxon>
    </lineage>
</organism>
<proteinExistence type="predicted"/>
<dbReference type="EMBL" id="CP025958">
    <property type="protein sequence ID" value="AWM39532.1"/>
    <property type="molecule type" value="Genomic_DNA"/>
</dbReference>
<sequence length="243" mass="26310">MPLLDHFHSPDRRRLPWTTMSQAWAISLVRFLNTTLPRDQFQAVSEVRMGPQVEVDVSECRLDDPPDPSHGLNGSSGTLTALASAPRAVVTLSAIFPDEHEVEIRERRAGRPLVGVIELVSPRNKDRGAACAAFVAKCIAYLRRGVGVVIIDVVTERHANLHNALLAALGGQPAQFMSDTPTYVSGYRPVHRRETGANEIEVWPYAAAVGRPVPAVPLGLRGGPVIVLDLETTYTAAIDATGL</sequence>
<accession>A0A2Z3H5D3</accession>
<dbReference type="Proteomes" id="UP000245802">
    <property type="component" value="Chromosome"/>
</dbReference>